<dbReference type="STRING" id="48709.A0A1D2N5X7"/>
<accession>A0A1D2N5X7</accession>
<evidence type="ECO:0000313" key="3">
    <source>
        <dbReference type="Proteomes" id="UP000094527"/>
    </source>
</evidence>
<gene>
    <name evidence="2" type="ORF">Ocin01_06068</name>
</gene>
<feature type="non-terminal residue" evidence="2">
    <location>
        <position position="316"/>
    </location>
</feature>
<evidence type="ECO:0000256" key="1">
    <source>
        <dbReference type="SAM" id="MobiDB-lite"/>
    </source>
</evidence>
<organism evidence="2 3">
    <name type="scientific">Orchesella cincta</name>
    <name type="common">Springtail</name>
    <name type="synonym">Podura cincta</name>
    <dbReference type="NCBI Taxonomy" id="48709"/>
    <lineage>
        <taxon>Eukaryota</taxon>
        <taxon>Metazoa</taxon>
        <taxon>Ecdysozoa</taxon>
        <taxon>Arthropoda</taxon>
        <taxon>Hexapoda</taxon>
        <taxon>Collembola</taxon>
        <taxon>Entomobryomorpha</taxon>
        <taxon>Entomobryoidea</taxon>
        <taxon>Orchesellidae</taxon>
        <taxon>Orchesellinae</taxon>
        <taxon>Orchesella</taxon>
    </lineage>
</organism>
<feature type="region of interest" description="Disordered" evidence="1">
    <location>
        <begin position="169"/>
        <end position="195"/>
    </location>
</feature>
<dbReference type="Proteomes" id="UP000094527">
    <property type="component" value="Unassembled WGS sequence"/>
</dbReference>
<proteinExistence type="predicted"/>
<dbReference type="OrthoDB" id="3225452at2759"/>
<keyword evidence="3" id="KW-1185">Reference proteome</keyword>
<dbReference type="EMBL" id="LJIJ01000196">
    <property type="protein sequence ID" value="ODN00631.1"/>
    <property type="molecule type" value="Genomic_DNA"/>
</dbReference>
<feature type="compositionally biased region" description="Basic residues" evidence="1">
    <location>
        <begin position="183"/>
        <end position="195"/>
    </location>
</feature>
<name>A0A1D2N5X7_ORCCI</name>
<sequence length="316" mass="34588">MNHPQLQQFMEQRKPVAVECFAEWKAPLPNAVRLSPIVELAQLGIRPLLIFLANFVHETGSILPGAIGEVSLVSLQKVAVLLKNSESIQYVSYQIRYQFSLCMKRIPVYSLGEIRDRLSRQTGVCDKYNVPSVVSQHTWAAIAIITTTIITALLLLHIMEAANRIHPVSSTTHPPHPYDTKHPHPHHHHHHHHHHAAVVAAAAAVAANPLYNSIYPPYSSYGAHHHHHAAVSQVGWGHDKLAVTNNESNGFNGFNGLENWCGGCSTGLSLGANPSSCLHVMRTNGWATGAPDLSSAATNMGFRPTQPLGSAHHPHQ</sequence>
<evidence type="ECO:0000313" key="2">
    <source>
        <dbReference type="EMBL" id="ODN00631.1"/>
    </source>
</evidence>
<comment type="caution">
    <text evidence="2">The sequence shown here is derived from an EMBL/GenBank/DDBJ whole genome shotgun (WGS) entry which is preliminary data.</text>
</comment>
<protein>
    <submittedName>
        <fullName evidence="2">Paired box protein Pax-9</fullName>
    </submittedName>
</protein>
<dbReference type="AlphaFoldDB" id="A0A1D2N5X7"/>
<reference evidence="2 3" key="1">
    <citation type="journal article" date="2016" name="Genome Biol. Evol.">
        <title>Gene Family Evolution Reflects Adaptation to Soil Environmental Stressors in the Genome of the Collembolan Orchesella cincta.</title>
        <authorList>
            <person name="Faddeeva-Vakhrusheva A."/>
            <person name="Derks M.F."/>
            <person name="Anvar S.Y."/>
            <person name="Agamennone V."/>
            <person name="Suring W."/>
            <person name="Smit S."/>
            <person name="van Straalen N.M."/>
            <person name="Roelofs D."/>
        </authorList>
    </citation>
    <scope>NUCLEOTIDE SEQUENCE [LARGE SCALE GENOMIC DNA]</scope>
    <source>
        <tissue evidence="2">Mixed pool</tissue>
    </source>
</reference>